<comment type="caution">
    <text evidence="1">The sequence shown here is derived from an EMBL/GenBank/DDBJ whole genome shotgun (WGS) entry which is preliminary data.</text>
</comment>
<protein>
    <submittedName>
        <fullName evidence="1">Uncharacterized protein</fullName>
    </submittedName>
</protein>
<dbReference type="RefSeq" id="WP_146810430.1">
    <property type="nucleotide sequence ID" value="NZ_BJXX01000117.1"/>
</dbReference>
<gene>
    <name evidence="1" type="ORF">ADA01nite_25700</name>
</gene>
<proteinExistence type="predicted"/>
<dbReference type="EMBL" id="BJXX01000117">
    <property type="protein sequence ID" value="GEN35110.1"/>
    <property type="molecule type" value="Genomic_DNA"/>
</dbReference>
<dbReference type="AlphaFoldDB" id="A0A511V8A5"/>
<evidence type="ECO:0000313" key="1">
    <source>
        <dbReference type="EMBL" id="GEN35110.1"/>
    </source>
</evidence>
<accession>A0A511V8A5</accession>
<organism evidence="1 2">
    <name type="scientific">Aneurinibacillus danicus</name>
    <dbReference type="NCBI Taxonomy" id="267746"/>
    <lineage>
        <taxon>Bacteria</taxon>
        <taxon>Bacillati</taxon>
        <taxon>Bacillota</taxon>
        <taxon>Bacilli</taxon>
        <taxon>Bacillales</taxon>
        <taxon>Paenibacillaceae</taxon>
        <taxon>Aneurinibacillus group</taxon>
        <taxon>Aneurinibacillus</taxon>
    </lineage>
</organism>
<evidence type="ECO:0000313" key="2">
    <source>
        <dbReference type="Proteomes" id="UP000321157"/>
    </source>
</evidence>
<keyword evidence="2" id="KW-1185">Reference proteome</keyword>
<dbReference type="Proteomes" id="UP000321157">
    <property type="component" value="Unassembled WGS sequence"/>
</dbReference>
<sequence>MTGQQSHELILNQLSDLQKEVKNIRLTFVGGGNIPGIHDNQLKIKRLGSRPSKIERLGASERVVDMYNQGYTLREIADAISSNQIRVSHVSVRNFIQKVRNASS</sequence>
<reference evidence="1 2" key="1">
    <citation type="submission" date="2019-07" db="EMBL/GenBank/DDBJ databases">
        <title>Whole genome shotgun sequence of Aneurinibacillus danicus NBRC 102444.</title>
        <authorList>
            <person name="Hosoyama A."/>
            <person name="Uohara A."/>
            <person name="Ohji S."/>
            <person name="Ichikawa N."/>
        </authorList>
    </citation>
    <scope>NUCLEOTIDE SEQUENCE [LARGE SCALE GENOMIC DNA]</scope>
    <source>
        <strain evidence="1 2">NBRC 102444</strain>
    </source>
</reference>
<name>A0A511V8A5_9BACL</name>